<dbReference type="InterPro" id="IPR017896">
    <property type="entry name" value="4Fe4S_Fe-S-bd"/>
</dbReference>
<evidence type="ECO:0000256" key="1">
    <source>
        <dbReference type="ARBA" id="ARBA00022448"/>
    </source>
</evidence>
<keyword evidence="5" id="KW-0249">Electron transport</keyword>
<keyword evidence="4" id="KW-0677">Repeat</keyword>
<dbReference type="Gene3D" id="3.30.70.20">
    <property type="match status" value="2"/>
</dbReference>
<dbReference type="PANTHER" id="PTHR43177:SF5">
    <property type="entry name" value="ANAEROBIC DIMETHYL SULFOXIDE REDUCTASE CHAIN B-RELATED"/>
    <property type="match status" value="1"/>
</dbReference>
<comment type="caution">
    <text evidence="9">The sequence shown here is derived from an EMBL/GenBank/DDBJ whole genome shotgun (WGS) entry which is preliminary data.</text>
</comment>
<evidence type="ECO:0000256" key="5">
    <source>
        <dbReference type="ARBA" id="ARBA00022982"/>
    </source>
</evidence>
<dbReference type="Pfam" id="PF12800">
    <property type="entry name" value="Fer4_4"/>
    <property type="match status" value="1"/>
</dbReference>
<name>A0A4T9TA67_9ACTN</name>
<evidence type="ECO:0000313" key="10">
    <source>
        <dbReference type="Proteomes" id="UP000309454"/>
    </source>
</evidence>
<feature type="domain" description="4Fe-4S ferredoxin-type" evidence="8">
    <location>
        <begin position="126"/>
        <end position="155"/>
    </location>
</feature>
<evidence type="ECO:0000256" key="7">
    <source>
        <dbReference type="ARBA" id="ARBA00023014"/>
    </source>
</evidence>
<keyword evidence="6" id="KW-0408">Iron</keyword>
<dbReference type="InterPro" id="IPR017900">
    <property type="entry name" value="4Fe4S_Fe_S_CS"/>
</dbReference>
<reference evidence="9 10" key="1">
    <citation type="submission" date="2019-04" db="EMBL/GenBank/DDBJ databases">
        <title>Microbes associate with the intestines of laboratory mice.</title>
        <authorList>
            <person name="Navarre W."/>
            <person name="Wong E."/>
            <person name="Huang K.C."/>
            <person name="Tropini C."/>
            <person name="Ng K."/>
            <person name="Yu B."/>
        </authorList>
    </citation>
    <scope>NUCLEOTIDE SEQUENCE [LARGE SCALE GENOMIC DNA]</scope>
    <source>
        <strain evidence="9 10">NM48_B13</strain>
    </source>
</reference>
<dbReference type="PANTHER" id="PTHR43177">
    <property type="entry name" value="PROTEIN NRFC"/>
    <property type="match status" value="1"/>
</dbReference>
<keyword evidence="2" id="KW-0004">4Fe-4S</keyword>
<dbReference type="InterPro" id="IPR050954">
    <property type="entry name" value="ET_IronSulfur_Cluster-Binding"/>
</dbReference>
<keyword evidence="3" id="KW-0479">Metal-binding</keyword>
<evidence type="ECO:0000313" key="9">
    <source>
        <dbReference type="EMBL" id="TJW09969.1"/>
    </source>
</evidence>
<accession>A0A4T9TA67</accession>
<evidence type="ECO:0000256" key="2">
    <source>
        <dbReference type="ARBA" id="ARBA00022485"/>
    </source>
</evidence>
<dbReference type="RefSeq" id="WP_136846031.1">
    <property type="nucleotide sequence ID" value="NZ_SSTM01000005.1"/>
</dbReference>
<feature type="domain" description="4Fe-4S ferredoxin-type" evidence="8">
    <location>
        <begin position="51"/>
        <end position="81"/>
    </location>
</feature>
<dbReference type="PROSITE" id="PS00198">
    <property type="entry name" value="4FE4S_FER_1"/>
    <property type="match status" value="1"/>
</dbReference>
<evidence type="ECO:0000259" key="8">
    <source>
        <dbReference type="PROSITE" id="PS51379"/>
    </source>
</evidence>
<keyword evidence="1" id="KW-0813">Transport</keyword>
<feature type="domain" description="4Fe-4S ferredoxin-type" evidence="8">
    <location>
        <begin position="94"/>
        <end position="125"/>
    </location>
</feature>
<dbReference type="OrthoDB" id="9770306at2"/>
<dbReference type="SUPFAM" id="SSF54862">
    <property type="entry name" value="4Fe-4S ferredoxins"/>
    <property type="match status" value="1"/>
</dbReference>
<gene>
    <name evidence="9" type="ORF">E5982_07800</name>
</gene>
<evidence type="ECO:0000256" key="4">
    <source>
        <dbReference type="ARBA" id="ARBA00022737"/>
    </source>
</evidence>
<dbReference type="EMBL" id="SSTM01000005">
    <property type="protein sequence ID" value="TJW09969.1"/>
    <property type="molecule type" value="Genomic_DNA"/>
</dbReference>
<keyword evidence="7" id="KW-0411">Iron-sulfur</keyword>
<dbReference type="PROSITE" id="PS51379">
    <property type="entry name" value="4FE4S_FER_2"/>
    <property type="match status" value="3"/>
</dbReference>
<protein>
    <submittedName>
        <fullName evidence="9">4Fe-4S dicluster domain-containing protein</fullName>
    </submittedName>
</protein>
<dbReference type="CDD" id="cd16371">
    <property type="entry name" value="DMSOR_beta_like"/>
    <property type="match status" value="1"/>
</dbReference>
<sequence length="222" mass="23513">MEHKNITRRSLLCASVAGAGTVALGGAWGLTGQAHADDAAGTIAGGPVEQYGFLVALTRCSGCGRCVEACRKGNRLSDSTEDRRHVESYTRTRGRTFFASTSCMHCAEPSCMNVCPAGAIWKDEKGLVRVDQQRCMGCKYCYQACPYGVPTYNEVAMDKCDGCRSAELDDGEDPYCVQACKFGALEFGPVSQLKATAGDAAVAIAEANRPSCLVLAPEKGVS</sequence>
<dbReference type="GO" id="GO:0051539">
    <property type="term" value="F:4 iron, 4 sulfur cluster binding"/>
    <property type="evidence" value="ECO:0007669"/>
    <property type="project" value="UniProtKB-KW"/>
</dbReference>
<dbReference type="GO" id="GO:0046872">
    <property type="term" value="F:metal ion binding"/>
    <property type="evidence" value="ECO:0007669"/>
    <property type="project" value="UniProtKB-KW"/>
</dbReference>
<evidence type="ECO:0000256" key="6">
    <source>
        <dbReference type="ARBA" id="ARBA00023004"/>
    </source>
</evidence>
<organism evidence="9 10">
    <name type="scientific">Parvibacter caecicola</name>
    <dbReference type="NCBI Taxonomy" id="747645"/>
    <lineage>
        <taxon>Bacteria</taxon>
        <taxon>Bacillati</taxon>
        <taxon>Actinomycetota</taxon>
        <taxon>Coriobacteriia</taxon>
        <taxon>Coriobacteriales</taxon>
        <taxon>Coriobacteriaceae</taxon>
        <taxon>Parvibacter</taxon>
    </lineage>
</organism>
<evidence type="ECO:0000256" key="3">
    <source>
        <dbReference type="ARBA" id="ARBA00022723"/>
    </source>
</evidence>
<dbReference type="InterPro" id="IPR006311">
    <property type="entry name" value="TAT_signal"/>
</dbReference>
<dbReference type="PROSITE" id="PS51318">
    <property type="entry name" value="TAT"/>
    <property type="match status" value="1"/>
</dbReference>
<dbReference type="Proteomes" id="UP000309454">
    <property type="component" value="Unassembled WGS sequence"/>
</dbReference>
<keyword evidence="10" id="KW-1185">Reference proteome</keyword>
<dbReference type="Pfam" id="PF13247">
    <property type="entry name" value="Fer4_11"/>
    <property type="match status" value="1"/>
</dbReference>
<proteinExistence type="predicted"/>
<dbReference type="AlphaFoldDB" id="A0A4T9TA67"/>